<dbReference type="Pfam" id="PF00005">
    <property type="entry name" value="ABC_tran"/>
    <property type="match status" value="1"/>
</dbReference>
<dbReference type="Proteomes" id="UP001203284">
    <property type="component" value="Unassembled WGS sequence"/>
</dbReference>
<dbReference type="InterPro" id="IPR027417">
    <property type="entry name" value="P-loop_NTPase"/>
</dbReference>
<dbReference type="SUPFAM" id="SSF52540">
    <property type="entry name" value="P-loop containing nucleoside triphosphate hydrolases"/>
    <property type="match status" value="1"/>
</dbReference>
<dbReference type="SMART" id="SM00382">
    <property type="entry name" value="AAA"/>
    <property type="match status" value="1"/>
</dbReference>
<organism evidence="6 7">
    <name type="scientific">Ancylobacter crimeensis</name>
    <dbReference type="NCBI Taxonomy" id="2579147"/>
    <lineage>
        <taxon>Bacteria</taxon>
        <taxon>Pseudomonadati</taxon>
        <taxon>Pseudomonadota</taxon>
        <taxon>Alphaproteobacteria</taxon>
        <taxon>Hyphomicrobiales</taxon>
        <taxon>Xanthobacteraceae</taxon>
        <taxon>Ancylobacter</taxon>
    </lineage>
</organism>
<dbReference type="EMBL" id="JALKCH010000009">
    <property type="protein sequence ID" value="MCK0198094.1"/>
    <property type="molecule type" value="Genomic_DNA"/>
</dbReference>
<evidence type="ECO:0000256" key="4">
    <source>
        <dbReference type="SAM" id="MobiDB-lite"/>
    </source>
</evidence>
<keyword evidence="7" id="KW-1185">Reference proteome</keyword>
<dbReference type="InterPro" id="IPR017871">
    <property type="entry name" value="ABC_transporter-like_CS"/>
</dbReference>
<accession>A0ABT0DDZ9</accession>
<evidence type="ECO:0000256" key="1">
    <source>
        <dbReference type="ARBA" id="ARBA00005417"/>
    </source>
</evidence>
<evidence type="ECO:0000256" key="2">
    <source>
        <dbReference type="ARBA" id="ARBA00022741"/>
    </source>
</evidence>
<reference evidence="6 7" key="1">
    <citation type="submission" date="2022-04" db="EMBL/GenBank/DDBJ databases">
        <authorList>
            <person name="Grouzdev D.S."/>
            <person name="Pantiukh K.S."/>
            <person name="Krutkina M.S."/>
        </authorList>
    </citation>
    <scope>NUCLEOTIDE SEQUENCE [LARGE SCALE GENOMIC DNA]</scope>
    <source>
        <strain evidence="6 7">6x-1</strain>
    </source>
</reference>
<dbReference type="GO" id="GO:0005524">
    <property type="term" value="F:ATP binding"/>
    <property type="evidence" value="ECO:0007669"/>
    <property type="project" value="UniProtKB-KW"/>
</dbReference>
<evidence type="ECO:0000313" key="7">
    <source>
        <dbReference type="Proteomes" id="UP001203284"/>
    </source>
</evidence>
<name>A0ABT0DDZ9_9HYPH</name>
<dbReference type="InterPro" id="IPR003439">
    <property type="entry name" value="ABC_transporter-like_ATP-bd"/>
</dbReference>
<evidence type="ECO:0000259" key="5">
    <source>
        <dbReference type="PROSITE" id="PS50893"/>
    </source>
</evidence>
<dbReference type="PROSITE" id="PS50893">
    <property type="entry name" value="ABC_TRANSPORTER_2"/>
    <property type="match status" value="1"/>
</dbReference>
<dbReference type="CDD" id="cd03214">
    <property type="entry name" value="ABC_Iron-Siderophores_B12_Hemin"/>
    <property type="match status" value="1"/>
</dbReference>
<dbReference type="PANTHER" id="PTHR42794:SF2">
    <property type="entry name" value="ABC TRANSPORTER ATP-BINDING PROTEIN"/>
    <property type="match status" value="1"/>
</dbReference>
<protein>
    <submittedName>
        <fullName evidence="6">ABC transporter ATP-binding protein</fullName>
    </submittedName>
</protein>
<keyword evidence="3 6" id="KW-0067">ATP-binding</keyword>
<evidence type="ECO:0000256" key="3">
    <source>
        <dbReference type="ARBA" id="ARBA00022840"/>
    </source>
</evidence>
<gene>
    <name evidence="6" type="ORF">MWN34_14360</name>
</gene>
<dbReference type="PANTHER" id="PTHR42794">
    <property type="entry name" value="HEMIN IMPORT ATP-BINDING PROTEIN HMUV"/>
    <property type="match status" value="1"/>
</dbReference>
<comment type="similarity">
    <text evidence="1">Belongs to the ABC transporter superfamily.</text>
</comment>
<dbReference type="InterPro" id="IPR003593">
    <property type="entry name" value="AAA+_ATPase"/>
</dbReference>
<keyword evidence="2" id="KW-0547">Nucleotide-binding</keyword>
<dbReference type="Gene3D" id="3.40.50.300">
    <property type="entry name" value="P-loop containing nucleotide triphosphate hydrolases"/>
    <property type="match status" value="1"/>
</dbReference>
<feature type="domain" description="ABC transporter" evidence="5">
    <location>
        <begin position="6"/>
        <end position="245"/>
    </location>
</feature>
<proteinExistence type="inferred from homology"/>
<comment type="caution">
    <text evidence="6">The sequence shown here is derived from an EMBL/GenBank/DDBJ whole genome shotgun (WGS) entry which is preliminary data.</text>
</comment>
<dbReference type="RefSeq" id="WP_247029995.1">
    <property type="nucleotide sequence ID" value="NZ_JALKCH010000009.1"/>
</dbReference>
<sequence length="302" mass="31757">MSGDTLRVEGLNADYGRRRVIEGLDLSDIAPGRVTGLIGPNAAGKTTLLRALAGLTPAKGRIRLGSTELSRLDLAGRARFVTYMPQALPPRSGLTVLEANLAALHASPESLADGAPRGEAARRLALDTLARLGIADLALRGLSELSGGQRQLASLAQCLVRAPRVLLLDEPTSALDIRHQHRVMQLVSEIAAERGMIVLVVLHDIALACRWCRRLVVLRKGRIAADGPPEVAITPELLADVYGVAARVERCSRGQVQVIVDGVLEAEPTKGALMAEPADSRLMAEPAGAGRAGSPSRDGAAA</sequence>
<evidence type="ECO:0000313" key="6">
    <source>
        <dbReference type="EMBL" id="MCK0198094.1"/>
    </source>
</evidence>
<feature type="region of interest" description="Disordered" evidence="4">
    <location>
        <begin position="275"/>
        <end position="302"/>
    </location>
</feature>
<dbReference type="PROSITE" id="PS00211">
    <property type="entry name" value="ABC_TRANSPORTER_1"/>
    <property type="match status" value="1"/>
</dbReference>